<dbReference type="CDD" id="cd00190">
    <property type="entry name" value="Tryp_SPc"/>
    <property type="match status" value="1"/>
</dbReference>
<dbReference type="InterPro" id="IPR001314">
    <property type="entry name" value="Peptidase_S1A"/>
</dbReference>
<dbReference type="PROSITE" id="PS50240">
    <property type="entry name" value="TRYPSIN_DOM"/>
    <property type="match status" value="1"/>
</dbReference>
<sequence>GIVKLPRSFPDGKIVGGKVAFIRDYPYQLSLRYHTGHICGAALISHEYALTAAHCTDGTRANDLSVKAGSRSVYAGGVLRSISQIIQHPGFNVDEMDYDISILKLHRPFDFGPGIHAISLPNSNESVEVGTLADVSGWGTTHEEGALPEYLNHVEVEVLDSEECTKGYGKITERMICAGSPGRDSCQGDSGGPLVEDDKLIGIVSFGNGCARPDYPGVYTNVSALRDWIKENIGI</sequence>
<comment type="caution">
    <text evidence="10">The sequence shown here is derived from an EMBL/GenBank/DDBJ whole genome shotgun (WGS) entry which is preliminary data.</text>
</comment>
<accession>A0A8K0P0W3</accession>
<proteinExistence type="inferred from homology"/>
<evidence type="ECO:0000256" key="2">
    <source>
        <dbReference type="ARBA" id="ARBA00022670"/>
    </source>
</evidence>
<reference evidence="10" key="1">
    <citation type="submission" date="2013-04" db="EMBL/GenBank/DDBJ databases">
        <authorList>
            <person name="Qu J."/>
            <person name="Murali S.C."/>
            <person name="Bandaranaike D."/>
            <person name="Bellair M."/>
            <person name="Blankenburg K."/>
            <person name="Chao H."/>
            <person name="Dinh H."/>
            <person name="Doddapaneni H."/>
            <person name="Downs B."/>
            <person name="Dugan-Rocha S."/>
            <person name="Elkadiri S."/>
            <person name="Gnanaolivu R.D."/>
            <person name="Hernandez B."/>
            <person name="Javaid M."/>
            <person name="Jayaseelan J.C."/>
            <person name="Lee S."/>
            <person name="Li M."/>
            <person name="Ming W."/>
            <person name="Munidasa M."/>
            <person name="Muniz J."/>
            <person name="Nguyen L."/>
            <person name="Ongeri F."/>
            <person name="Osuji N."/>
            <person name="Pu L.-L."/>
            <person name="Puazo M."/>
            <person name="Qu C."/>
            <person name="Quiroz J."/>
            <person name="Raj R."/>
            <person name="Weissenberger G."/>
            <person name="Xin Y."/>
            <person name="Zou X."/>
            <person name="Han Y."/>
            <person name="Richards S."/>
            <person name="Worley K."/>
            <person name="Muzny D."/>
            <person name="Gibbs R."/>
        </authorList>
    </citation>
    <scope>NUCLEOTIDE SEQUENCE</scope>
    <source>
        <strain evidence="10">Sampled in the wild</strain>
    </source>
</reference>
<dbReference type="GO" id="GO:0006508">
    <property type="term" value="P:proteolysis"/>
    <property type="evidence" value="ECO:0007669"/>
    <property type="project" value="UniProtKB-KW"/>
</dbReference>
<evidence type="ECO:0000259" key="9">
    <source>
        <dbReference type="PROSITE" id="PS50240"/>
    </source>
</evidence>
<name>A0A8K0P0W3_LADFU</name>
<dbReference type="PANTHER" id="PTHR24276:SF91">
    <property type="entry name" value="AT26814P-RELATED"/>
    <property type="match status" value="1"/>
</dbReference>
<feature type="non-terminal residue" evidence="10">
    <location>
        <position position="1"/>
    </location>
</feature>
<dbReference type="InterPro" id="IPR033116">
    <property type="entry name" value="TRYPSIN_SER"/>
</dbReference>
<dbReference type="PRINTS" id="PR00722">
    <property type="entry name" value="CHYMOTRYPSIN"/>
</dbReference>
<reference evidence="10" key="2">
    <citation type="submission" date="2017-10" db="EMBL/GenBank/DDBJ databases">
        <title>Ladona fulva Genome sequencing and assembly.</title>
        <authorList>
            <person name="Murali S."/>
            <person name="Richards S."/>
            <person name="Bandaranaike D."/>
            <person name="Bellair M."/>
            <person name="Blankenburg K."/>
            <person name="Chao H."/>
            <person name="Dinh H."/>
            <person name="Doddapaneni H."/>
            <person name="Dugan-Rocha S."/>
            <person name="Elkadiri S."/>
            <person name="Gnanaolivu R."/>
            <person name="Hernandez B."/>
            <person name="Skinner E."/>
            <person name="Javaid M."/>
            <person name="Lee S."/>
            <person name="Li M."/>
            <person name="Ming W."/>
            <person name="Munidasa M."/>
            <person name="Muniz J."/>
            <person name="Nguyen L."/>
            <person name="Hughes D."/>
            <person name="Osuji N."/>
            <person name="Pu L.-L."/>
            <person name="Puazo M."/>
            <person name="Qu C."/>
            <person name="Quiroz J."/>
            <person name="Raj R."/>
            <person name="Weissenberger G."/>
            <person name="Xin Y."/>
            <person name="Zou X."/>
            <person name="Han Y."/>
            <person name="Worley K."/>
            <person name="Muzny D."/>
            <person name="Gibbs R."/>
        </authorList>
    </citation>
    <scope>NUCLEOTIDE SEQUENCE</scope>
    <source>
        <strain evidence="10">Sampled in the wild</strain>
    </source>
</reference>
<dbReference type="Gene3D" id="2.40.10.10">
    <property type="entry name" value="Trypsin-like serine proteases"/>
    <property type="match status" value="1"/>
</dbReference>
<evidence type="ECO:0000256" key="1">
    <source>
        <dbReference type="ARBA" id="ARBA00007664"/>
    </source>
</evidence>
<evidence type="ECO:0000256" key="3">
    <source>
        <dbReference type="ARBA" id="ARBA00022729"/>
    </source>
</evidence>
<dbReference type="InterPro" id="IPR009003">
    <property type="entry name" value="Peptidase_S1_PA"/>
</dbReference>
<keyword evidence="5 8" id="KW-0720">Serine protease</keyword>
<keyword evidence="6" id="KW-0865">Zymogen</keyword>
<evidence type="ECO:0000313" key="10">
    <source>
        <dbReference type="EMBL" id="KAG8227074.1"/>
    </source>
</evidence>
<keyword evidence="4 8" id="KW-0378">Hydrolase</keyword>
<dbReference type="AlphaFoldDB" id="A0A8K0P0W3"/>
<dbReference type="OrthoDB" id="10059102at2759"/>
<dbReference type="InterPro" id="IPR050430">
    <property type="entry name" value="Peptidase_S1"/>
</dbReference>
<evidence type="ECO:0000256" key="6">
    <source>
        <dbReference type="ARBA" id="ARBA00023145"/>
    </source>
</evidence>
<keyword evidence="2 8" id="KW-0645">Protease</keyword>
<dbReference type="EMBL" id="KZ308311">
    <property type="protein sequence ID" value="KAG8227074.1"/>
    <property type="molecule type" value="Genomic_DNA"/>
</dbReference>
<keyword evidence="3" id="KW-0732">Signal</keyword>
<comment type="similarity">
    <text evidence="1">Belongs to the peptidase S1 family.</text>
</comment>
<keyword evidence="11" id="KW-1185">Reference proteome</keyword>
<dbReference type="Proteomes" id="UP000792457">
    <property type="component" value="Unassembled WGS sequence"/>
</dbReference>
<gene>
    <name evidence="10" type="ORF">J437_LFUL007411</name>
</gene>
<dbReference type="InterPro" id="IPR018114">
    <property type="entry name" value="TRYPSIN_HIS"/>
</dbReference>
<dbReference type="InterPro" id="IPR043504">
    <property type="entry name" value="Peptidase_S1_PA_chymotrypsin"/>
</dbReference>
<keyword evidence="7" id="KW-1015">Disulfide bond</keyword>
<feature type="domain" description="Peptidase S1" evidence="9">
    <location>
        <begin position="14"/>
        <end position="234"/>
    </location>
</feature>
<dbReference type="InterPro" id="IPR001254">
    <property type="entry name" value="Trypsin_dom"/>
</dbReference>
<dbReference type="Pfam" id="PF00089">
    <property type="entry name" value="Trypsin"/>
    <property type="match status" value="1"/>
</dbReference>
<dbReference type="FunFam" id="2.40.10.10:FF:000077">
    <property type="entry name" value="Predicted protein"/>
    <property type="match status" value="1"/>
</dbReference>
<protein>
    <recommendedName>
        <fullName evidence="9">Peptidase S1 domain-containing protein</fullName>
    </recommendedName>
</protein>
<dbReference type="PROSITE" id="PS00135">
    <property type="entry name" value="TRYPSIN_SER"/>
    <property type="match status" value="1"/>
</dbReference>
<evidence type="ECO:0000256" key="7">
    <source>
        <dbReference type="ARBA" id="ARBA00023157"/>
    </source>
</evidence>
<organism evidence="10 11">
    <name type="scientific">Ladona fulva</name>
    <name type="common">Scarce chaser dragonfly</name>
    <name type="synonym">Libellula fulva</name>
    <dbReference type="NCBI Taxonomy" id="123851"/>
    <lineage>
        <taxon>Eukaryota</taxon>
        <taxon>Metazoa</taxon>
        <taxon>Ecdysozoa</taxon>
        <taxon>Arthropoda</taxon>
        <taxon>Hexapoda</taxon>
        <taxon>Insecta</taxon>
        <taxon>Pterygota</taxon>
        <taxon>Palaeoptera</taxon>
        <taxon>Odonata</taxon>
        <taxon>Epiprocta</taxon>
        <taxon>Anisoptera</taxon>
        <taxon>Libelluloidea</taxon>
        <taxon>Libellulidae</taxon>
        <taxon>Ladona</taxon>
    </lineage>
</organism>
<dbReference type="SUPFAM" id="SSF50494">
    <property type="entry name" value="Trypsin-like serine proteases"/>
    <property type="match status" value="1"/>
</dbReference>
<dbReference type="PANTHER" id="PTHR24276">
    <property type="entry name" value="POLYSERASE-RELATED"/>
    <property type="match status" value="1"/>
</dbReference>
<evidence type="ECO:0000256" key="5">
    <source>
        <dbReference type="ARBA" id="ARBA00022825"/>
    </source>
</evidence>
<evidence type="ECO:0000256" key="8">
    <source>
        <dbReference type="RuleBase" id="RU363034"/>
    </source>
</evidence>
<dbReference type="SMART" id="SM00020">
    <property type="entry name" value="Tryp_SPc"/>
    <property type="match status" value="1"/>
</dbReference>
<dbReference type="GO" id="GO:0004252">
    <property type="term" value="F:serine-type endopeptidase activity"/>
    <property type="evidence" value="ECO:0007669"/>
    <property type="project" value="InterPro"/>
</dbReference>
<evidence type="ECO:0000313" key="11">
    <source>
        <dbReference type="Proteomes" id="UP000792457"/>
    </source>
</evidence>
<evidence type="ECO:0000256" key="4">
    <source>
        <dbReference type="ARBA" id="ARBA00022801"/>
    </source>
</evidence>
<dbReference type="PROSITE" id="PS00134">
    <property type="entry name" value="TRYPSIN_HIS"/>
    <property type="match status" value="1"/>
</dbReference>